<feature type="domain" description="Large ribosomal subunit protein uL15/eL18" evidence="7">
    <location>
        <begin position="80"/>
        <end position="147"/>
    </location>
</feature>
<dbReference type="InterPro" id="IPR001196">
    <property type="entry name" value="Ribosomal_uL15_CS"/>
</dbReference>
<evidence type="ECO:0000256" key="2">
    <source>
        <dbReference type="ARBA" id="ARBA00022980"/>
    </source>
</evidence>
<dbReference type="InterPro" id="IPR005749">
    <property type="entry name" value="Ribosomal_uL15_bac-type"/>
</dbReference>
<dbReference type="GO" id="GO:0003735">
    <property type="term" value="F:structural constituent of ribosome"/>
    <property type="evidence" value="ECO:0007669"/>
    <property type="project" value="InterPro"/>
</dbReference>
<evidence type="ECO:0000313" key="8">
    <source>
        <dbReference type="EMBL" id="OIP03513.1"/>
    </source>
</evidence>
<feature type="region of interest" description="Disordered" evidence="6">
    <location>
        <begin position="1"/>
        <end position="37"/>
    </location>
</feature>
<sequence>MKLQTRPKITATAKKRVGRGYGSGKGGHTTGRGAKGQNIRSHRPLYFEGTKMRKSLIRRIPMLRGKLKFKSLKARQSLILNLEQLNSLPKNTEVTVPSLIKYHLLPEAALKYPVKILGNGDLKLALTIALPISQSAAKKVIKAGGKIITKK</sequence>
<dbReference type="NCBIfam" id="TIGR01071">
    <property type="entry name" value="rplO_bact"/>
    <property type="match status" value="1"/>
</dbReference>
<dbReference type="InterPro" id="IPR036227">
    <property type="entry name" value="Ribosomal_uL15/eL18_sf"/>
</dbReference>
<dbReference type="Proteomes" id="UP000183605">
    <property type="component" value="Unassembled WGS sequence"/>
</dbReference>
<dbReference type="InterPro" id="IPR030878">
    <property type="entry name" value="Ribosomal_uL15"/>
</dbReference>
<evidence type="ECO:0000259" key="7">
    <source>
        <dbReference type="Pfam" id="PF00828"/>
    </source>
</evidence>
<dbReference type="HAMAP" id="MF_01341">
    <property type="entry name" value="Ribosomal_uL15"/>
    <property type="match status" value="1"/>
</dbReference>
<comment type="subunit">
    <text evidence="4">Part of the 50S ribosomal subunit.</text>
</comment>
<dbReference type="GO" id="GO:0006412">
    <property type="term" value="P:translation"/>
    <property type="evidence" value="ECO:0007669"/>
    <property type="project" value="UniProtKB-UniRule"/>
</dbReference>
<proteinExistence type="inferred from homology"/>
<protein>
    <recommendedName>
        <fullName evidence="4">Large ribosomal subunit protein uL15</fullName>
    </recommendedName>
</protein>
<dbReference type="SUPFAM" id="SSF52080">
    <property type="entry name" value="Ribosomal proteins L15p and L18e"/>
    <property type="match status" value="1"/>
</dbReference>
<reference evidence="8 9" key="1">
    <citation type="journal article" date="2016" name="Environ. Microbiol.">
        <title>Genomic resolution of a cold subsurface aquifer community provides metabolic insights for novel microbes adapted to high CO concentrations.</title>
        <authorList>
            <person name="Probst A.J."/>
            <person name="Castelle C.J."/>
            <person name="Singh A."/>
            <person name="Brown C.T."/>
            <person name="Anantharaman K."/>
            <person name="Sharon I."/>
            <person name="Hug L.A."/>
            <person name="Burstein D."/>
            <person name="Emerson J.B."/>
            <person name="Thomas B.C."/>
            <person name="Banfield J.F."/>
        </authorList>
    </citation>
    <scope>NUCLEOTIDE SEQUENCE [LARGE SCALE GENOMIC DNA]</scope>
    <source>
        <strain evidence="8">CG2_30_44_31</strain>
    </source>
</reference>
<dbReference type="AlphaFoldDB" id="A0A1J5AY82"/>
<dbReference type="Pfam" id="PF00828">
    <property type="entry name" value="Ribosomal_L27A"/>
    <property type="match status" value="1"/>
</dbReference>
<dbReference type="PANTHER" id="PTHR12934">
    <property type="entry name" value="50S RIBOSOMAL PROTEIN L15"/>
    <property type="match status" value="1"/>
</dbReference>
<evidence type="ECO:0000256" key="4">
    <source>
        <dbReference type="HAMAP-Rule" id="MF_01341"/>
    </source>
</evidence>
<organism evidence="8 9">
    <name type="scientific">Candidatus Beckwithbacteria bacterium CG2_30_44_31</name>
    <dbReference type="NCBI Taxonomy" id="1805035"/>
    <lineage>
        <taxon>Bacteria</taxon>
        <taxon>Candidatus Beckwithiibacteriota</taxon>
    </lineage>
</organism>
<dbReference type="GO" id="GO:0019843">
    <property type="term" value="F:rRNA binding"/>
    <property type="evidence" value="ECO:0007669"/>
    <property type="project" value="UniProtKB-UniRule"/>
</dbReference>
<dbReference type="Gene3D" id="3.100.10.10">
    <property type="match status" value="1"/>
</dbReference>
<evidence type="ECO:0000256" key="3">
    <source>
        <dbReference type="ARBA" id="ARBA00023274"/>
    </source>
</evidence>
<keyword evidence="4" id="KW-0699">rRNA-binding</keyword>
<name>A0A1J5AY82_9BACT</name>
<dbReference type="InterPro" id="IPR021131">
    <property type="entry name" value="Ribosomal_uL15/eL18"/>
</dbReference>
<keyword evidence="3 4" id="KW-0687">Ribonucleoprotein</keyword>
<dbReference type="PROSITE" id="PS00475">
    <property type="entry name" value="RIBOSOMAL_L15"/>
    <property type="match status" value="1"/>
</dbReference>
<comment type="function">
    <text evidence="4">Binds to the 23S rRNA.</text>
</comment>
<comment type="similarity">
    <text evidence="1 4 5">Belongs to the universal ribosomal protein uL15 family.</text>
</comment>
<dbReference type="PANTHER" id="PTHR12934:SF11">
    <property type="entry name" value="LARGE RIBOSOMAL SUBUNIT PROTEIN UL15M"/>
    <property type="match status" value="1"/>
</dbReference>
<keyword evidence="4" id="KW-0694">RNA-binding</keyword>
<feature type="compositionally biased region" description="Gly residues" evidence="6">
    <location>
        <begin position="19"/>
        <end position="34"/>
    </location>
</feature>
<comment type="caution">
    <text evidence="8">The sequence shown here is derived from an EMBL/GenBank/DDBJ whole genome shotgun (WGS) entry which is preliminary data.</text>
</comment>
<keyword evidence="2 4" id="KW-0689">Ribosomal protein</keyword>
<evidence type="ECO:0000256" key="1">
    <source>
        <dbReference type="ARBA" id="ARBA00007320"/>
    </source>
</evidence>
<evidence type="ECO:0000313" key="9">
    <source>
        <dbReference type="Proteomes" id="UP000183605"/>
    </source>
</evidence>
<gene>
    <name evidence="4" type="primary">rplO</name>
    <name evidence="8" type="ORF">AUK18_01940</name>
</gene>
<accession>A0A1J5AY82</accession>
<dbReference type="GO" id="GO:0022625">
    <property type="term" value="C:cytosolic large ribosomal subunit"/>
    <property type="evidence" value="ECO:0007669"/>
    <property type="project" value="TreeGrafter"/>
</dbReference>
<evidence type="ECO:0000256" key="6">
    <source>
        <dbReference type="SAM" id="MobiDB-lite"/>
    </source>
</evidence>
<dbReference type="EMBL" id="MNXQ01000035">
    <property type="protein sequence ID" value="OIP03513.1"/>
    <property type="molecule type" value="Genomic_DNA"/>
</dbReference>
<evidence type="ECO:0000256" key="5">
    <source>
        <dbReference type="RuleBase" id="RU003888"/>
    </source>
</evidence>